<evidence type="ECO:0000256" key="1">
    <source>
        <dbReference type="SAM" id="MobiDB-lite"/>
    </source>
</evidence>
<proteinExistence type="predicted"/>
<organism evidence="2 3">
    <name type="scientific">Allofranklinella schreckenbergeri</name>
    <dbReference type="NCBI Taxonomy" id="1076744"/>
    <lineage>
        <taxon>Bacteria</taxon>
        <taxon>Pseudomonadati</taxon>
        <taxon>Pseudomonadota</taxon>
        <taxon>Betaproteobacteria</taxon>
        <taxon>Burkholderiales</taxon>
        <taxon>Comamonadaceae</taxon>
        <taxon>Allofranklinella</taxon>
    </lineage>
</organism>
<dbReference type="AlphaFoldDB" id="A0A3M6PZN2"/>
<evidence type="ECO:0000313" key="3">
    <source>
        <dbReference type="Proteomes" id="UP000267521"/>
    </source>
</evidence>
<gene>
    <name evidence="2" type="ORF">EBQ26_10750</name>
</gene>
<feature type="compositionally biased region" description="Basic residues" evidence="1">
    <location>
        <begin position="1"/>
        <end position="11"/>
    </location>
</feature>
<sequence>MDMPPRKKPWEKRRNQTPWHHTAGPVAPLRLIQGPTPYPQDRRAVFSSQARNRLIYRGFTH</sequence>
<reference evidence="2 3" key="1">
    <citation type="submission" date="2018-10" db="EMBL/GenBank/DDBJ databases">
        <title>Comamonadaceae CDC group NO-1 genome sequencing and assembly.</title>
        <authorList>
            <person name="Bernier A.-M."/>
            <person name="Bernard K."/>
        </authorList>
    </citation>
    <scope>NUCLEOTIDE SEQUENCE [LARGE SCALE GENOMIC DNA]</scope>
    <source>
        <strain evidence="2 3">NML970147</strain>
    </source>
</reference>
<comment type="caution">
    <text evidence="2">The sequence shown here is derived from an EMBL/GenBank/DDBJ whole genome shotgun (WGS) entry which is preliminary data.</text>
</comment>
<evidence type="ECO:0000313" key="2">
    <source>
        <dbReference type="EMBL" id="RMW95518.1"/>
    </source>
</evidence>
<protein>
    <submittedName>
        <fullName evidence="2">Uncharacterized protein</fullName>
    </submittedName>
</protein>
<name>A0A3M6PZN2_9BURK</name>
<feature type="region of interest" description="Disordered" evidence="1">
    <location>
        <begin position="1"/>
        <end position="30"/>
    </location>
</feature>
<dbReference type="Proteomes" id="UP000267521">
    <property type="component" value="Unassembled WGS sequence"/>
</dbReference>
<dbReference type="EMBL" id="RDQM01000015">
    <property type="protein sequence ID" value="RMW95518.1"/>
    <property type="molecule type" value="Genomic_DNA"/>
</dbReference>
<accession>A0A3M6PZN2</accession>